<evidence type="ECO:0000313" key="5">
    <source>
        <dbReference type="Proteomes" id="UP000198571"/>
    </source>
</evidence>
<organism evidence="4 5">
    <name type="scientific">Salipaludibacillus aurantiacus</name>
    <dbReference type="NCBI Taxonomy" id="1601833"/>
    <lineage>
        <taxon>Bacteria</taxon>
        <taxon>Bacillati</taxon>
        <taxon>Bacillota</taxon>
        <taxon>Bacilli</taxon>
        <taxon>Bacillales</taxon>
        <taxon>Bacillaceae</taxon>
    </lineage>
</organism>
<dbReference type="InterPro" id="IPR001647">
    <property type="entry name" value="HTH_TetR"/>
</dbReference>
<feature type="DNA-binding region" description="H-T-H motif" evidence="2">
    <location>
        <begin position="29"/>
        <end position="48"/>
    </location>
</feature>
<sequence length="194" mass="21932">MPPKKKFSREQIIDAAFDIAQKEGTENLTIRKVADRLGSSIAPIYVNFNDADELKEALIQKVTDVSRQMILDEQSGDPFRDIGVASIQFAREYPVLFRDILLNPRDEIKNYDENMGEELIGQMKQSPDLQDFTDDELSGILTKMRVFQTGLSVMAANRLLGEDISEERMVDMLDSAAEDIIAGARLRKEGKFAR</sequence>
<accession>A0A1H9UPS4</accession>
<dbReference type="EMBL" id="FOGT01000008">
    <property type="protein sequence ID" value="SES11013.1"/>
    <property type="molecule type" value="Genomic_DNA"/>
</dbReference>
<evidence type="ECO:0000259" key="3">
    <source>
        <dbReference type="PROSITE" id="PS50977"/>
    </source>
</evidence>
<dbReference type="InterPro" id="IPR009057">
    <property type="entry name" value="Homeodomain-like_sf"/>
</dbReference>
<dbReference type="OrthoDB" id="66596at2"/>
<protein>
    <submittedName>
        <fullName evidence="4">Regulatory protein, tetR family</fullName>
    </submittedName>
</protein>
<keyword evidence="5" id="KW-1185">Reference proteome</keyword>
<evidence type="ECO:0000256" key="1">
    <source>
        <dbReference type="ARBA" id="ARBA00023125"/>
    </source>
</evidence>
<dbReference type="GO" id="GO:0003677">
    <property type="term" value="F:DNA binding"/>
    <property type="evidence" value="ECO:0007669"/>
    <property type="project" value="UniProtKB-UniRule"/>
</dbReference>
<keyword evidence="1 2" id="KW-0238">DNA-binding</keyword>
<dbReference type="Proteomes" id="UP000198571">
    <property type="component" value="Unassembled WGS sequence"/>
</dbReference>
<proteinExistence type="predicted"/>
<dbReference type="AlphaFoldDB" id="A0A1H9UPS4"/>
<dbReference type="STRING" id="1601833.SAMN05518684_10868"/>
<gene>
    <name evidence="4" type="ORF">SAMN05518684_10868</name>
</gene>
<dbReference type="RefSeq" id="WP_093051867.1">
    <property type="nucleotide sequence ID" value="NZ_FOGT01000008.1"/>
</dbReference>
<dbReference type="Gene3D" id="1.10.357.10">
    <property type="entry name" value="Tetracycline Repressor, domain 2"/>
    <property type="match status" value="1"/>
</dbReference>
<dbReference type="SUPFAM" id="SSF46689">
    <property type="entry name" value="Homeodomain-like"/>
    <property type="match status" value="1"/>
</dbReference>
<dbReference type="PROSITE" id="PS50977">
    <property type="entry name" value="HTH_TETR_2"/>
    <property type="match status" value="1"/>
</dbReference>
<evidence type="ECO:0000313" key="4">
    <source>
        <dbReference type="EMBL" id="SES11013.1"/>
    </source>
</evidence>
<dbReference type="Pfam" id="PF00440">
    <property type="entry name" value="TetR_N"/>
    <property type="match status" value="1"/>
</dbReference>
<evidence type="ECO:0000256" key="2">
    <source>
        <dbReference type="PROSITE-ProRule" id="PRU00335"/>
    </source>
</evidence>
<name>A0A1H9UPS4_9BACI</name>
<reference evidence="5" key="1">
    <citation type="submission" date="2016-10" db="EMBL/GenBank/DDBJ databases">
        <authorList>
            <person name="Varghese N."/>
            <person name="Submissions S."/>
        </authorList>
    </citation>
    <scope>NUCLEOTIDE SEQUENCE [LARGE SCALE GENOMIC DNA]</scope>
    <source>
        <strain evidence="5">S9</strain>
    </source>
</reference>
<feature type="domain" description="HTH tetR-type" evidence="3">
    <location>
        <begin position="6"/>
        <end position="66"/>
    </location>
</feature>